<dbReference type="Proteomes" id="UP000323426">
    <property type="component" value="Unassembled WGS sequence"/>
</dbReference>
<dbReference type="RefSeq" id="WP_150091120.1">
    <property type="nucleotide sequence ID" value="NZ_VWSF01000019.1"/>
</dbReference>
<proteinExistence type="predicted"/>
<comment type="caution">
    <text evidence="2">The sequence shown here is derived from an EMBL/GenBank/DDBJ whole genome shotgun (WGS) entry which is preliminary data.</text>
</comment>
<gene>
    <name evidence="2" type="ORF">F0145_19545</name>
</gene>
<name>A0A5M6D3T6_9BACT</name>
<sequence>MEGFKNKYPHAKSFEDFRNEISIIELATANGYHHEAKKGSRTPVFYNPQTKDRIIIINPHHPGNQGYWNPEDDTDKGSLINFVKRRLGTLFPQDNTRSENANVNAVLYGYLKLPEPAKQQNRQLVNPERLQNIEAHKFLNDYYKIKPLHDKDFFRVRNISLDTLEKPEFTGRIFNVQYQDPQKPGLLYTNVAFPYHLANDTRIVGLEIRNTSYKAHAEGSDRSNGIWYSNMPEKLDRIVLVESALDALSYRELRLPDNTLFVSYGGNLSLNQIQTIKELKLKGNTNTNFQYVLANDNDKKGAYYDLMFLRDLAAEEFPSQRLANPKNSIKLAFASLNALTPGAAAPGKVMAFADKLMHELSPYNKHIDEEMKKRGLSNLVLNELDRDKIKYKIEGNQFLVEIPTTYFAMHQFNKAFVQATGLGHTIKIDKAILNDYNEDLTLVKLINKNPELLAEINKMDLHNKPEEKLVYSDLKWVILQPGRYEQFQKLLDLGKVKKEIPQILLKGKGGIESSKSENIETLKAENQQEKQGDLNQNSPQVKPKF</sequence>
<keyword evidence="3" id="KW-1185">Reference proteome</keyword>
<protein>
    <submittedName>
        <fullName evidence="2">Toprim domain-containing protein</fullName>
    </submittedName>
</protein>
<feature type="compositionally biased region" description="Polar residues" evidence="1">
    <location>
        <begin position="533"/>
        <end position="545"/>
    </location>
</feature>
<evidence type="ECO:0000256" key="1">
    <source>
        <dbReference type="SAM" id="MobiDB-lite"/>
    </source>
</evidence>
<evidence type="ECO:0000313" key="3">
    <source>
        <dbReference type="Proteomes" id="UP000323426"/>
    </source>
</evidence>
<evidence type="ECO:0000313" key="2">
    <source>
        <dbReference type="EMBL" id="KAA5541983.1"/>
    </source>
</evidence>
<dbReference type="EMBL" id="VWSF01000019">
    <property type="protein sequence ID" value="KAA5541983.1"/>
    <property type="molecule type" value="Genomic_DNA"/>
</dbReference>
<reference evidence="2 3" key="1">
    <citation type="submission" date="2019-09" db="EMBL/GenBank/DDBJ databases">
        <title>Genome sequence and assembly of Adhaeribacter sp.</title>
        <authorList>
            <person name="Chhetri G."/>
        </authorList>
    </citation>
    <scope>NUCLEOTIDE SEQUENCE [LARGE SCALE GENOMIC DNA]</scope>
    <source>
        <strain evidence="2 3">DK36</strain>
    </source>
</reference>
<organism evidence="2 3">
    <name type="scientific">Adhaeribacter rhizoryzae</name>
    <dbReference type="NCBI Taxonomy" id="2607907"/>
    <lineage>
        <taxon>Bacteria</taxon>
        <taxon>Pseudomonadati</taxon>
        <taxon>Bacteroidota</taxon>
        <taxon>Cytophagia</taxon>
        <taxon>Cytophagales</taxon>
        <taxon>Hymenobacteraceae</taxon>
        <taxon>Adhaeribacter</taxon>
    </lineage>
</organism>
<feature type="region of interest" description="Disordered" evidence="1">
    <location>
        <begin position="524"/>
        <end position="545"/>
    </location>
</feature>
<dbReference type="Pfam" id="PF13155">
    <property type="entry name" value="Toprim_2"/>
    <property type="match status" value="1"/>
</dbReference>
<dbReference type="AlphaFoldDB" id="A0A5M6D3T6"/>
<accession>A0A5M6D3T6</accession>